<dbReference type="Gene3D" id="3.10.450.50">
    <property type="match status" value="1"/>
</dbReference>
<dbReference type="PANTHER" id="PTHR33747">
    <property type="entry name" value="UPF0225 PROTEIN SCO1677"/>
    <property type="match status" value="1"/>
</dbReference>
<dbReference type="EMBL" id="LUKE01000005">
    <property type="protein sequence ID" value="KYG62506.1"/>
    <property type="molecule type" value="Genomic_DNA"/>
</dbReference>
<dbReference type="Pfam" id="PF17775">
    <property type="entry name" value="YchJ_M-like"/>
    <property type="match status" value="1"/>
</dbReference>
<feature type="domain" description="YchJ-like middle NTF2-like" evidence="1">
    <location>
        <begin position="27"/>
        <end position="123"/>
    </location>
</feature>
<dbReference type="AlphaFoldDB" id="A0A150WHW1"/>
<organism evidence="2 3">
    <name type="scientific">Bdellovibrio bacteriovorus</name>
    <dbReference type="NCBI Taxonomy" id="959"/>
    <lineage>
        <taxon>Bacteria</taxon>
        <taxon>Pseudomonadati</taxon>
        <taxon>Bdellovibrionota</taxon>
        <taxon>Bdellovibrionia</taxon>
        <taxon>Bdellovibrionales</taxon>
        <taxon>Pseudobdellovibrionaceae</taxon>
        <taxon>Bdellovibrio</taxon>
    </lineage>
</organism>
<evidence type="ECO:0000259" key="1">
    <source>
        <dbReference type="Pfam" id="PF17775"/>
    </source>
</evidence>
<name>A0A150WHW1_BDEBC</name>
<dbReference type="OrthoDB" id="21421at2"/>
<reference evidence="2 3" key="1">
    <citation type="submission" date="2016-03" db="EMBL/GenBank/DDBJ databases">
        <authorList>
            <person name="Ploux O."/>
        </authorList>
    </citation>
    <scope>NUCLEOTIDE SEQUENCE [LARGE SCALE GENOMIC DNA]</scope>
    <source>
        <strain evidence="2 3">R0</strain>
    </source>
</reference>
<keyword evidence="3" id="KW-1185">Reference proteome</keyword>
<accession>A0A150WHW1</accession>
<dbReference type="PANTHER" id="PTHR33747:SF1">
    <property type="entry name" value="ADENYLATE CYCLASE-ASSOCIATED CAP C-TERMINAL DOMAIN-CONTAINING PROTEIN"/>
    <property type="match status" value="1"/>
</dbReference>
<sequence>MKCPCGSNKEYAACCGLFHSGEAQAPTAEQLMRSRYAAFVKNDMTYLQETTDPQTLTSIDEEANREWAEHAQFKKLEILSAEEKGTKGIVEFKAHYALDGEDYIHHEISTFRKQAGQWFFKSGKIKEEKPEKAKS</sequence>
<proteinExistence type="predicted"/>
<comment type="caution">
    <text evidence="2">The sequence shown here is derived from an EMBL/GenBank/DDBJ whole genome shotgun (WGS) entry which is preliminary data.</text>
</comment>
<evidence type="ECO:0000313" key="2">
    <source>
        <dbReference type="EMBL" id="KYG62506.1"/>
    </source>
</evidence>
<dbReference type="SUPFAM" id="SSF54427">
    <property type="entry name" value="NTF2-like"/>
    <property type="match status" value="1"/>
</dbReference>
<dbReference type="InterPro" id="IPR032710">
    <property type="entry name" value="NTF2-like_dom_sf"/>
</dbReference>
<protein>
    <recommendedName>
        <fullName evidence="1">YchJ-like middle NTF2-like domain-containing protein</fullName>
    </recommendedName>
</protein>
<dbReference type="Pfam" id="PF02810">
    <property type="entry name" value="SEC-C"/>
    <property type="match status" value="1"/>
</dbReference>
<gene>
    <name evidence="2" type="ORF">AZI86_16845</name>
</gene>
<dbReference type="InterPro" id="IPR048469">
    <property type="entry name" value="YchJ-like_M"/>
</dbReference>
<evidence type="ECO:0000313" key="3">
    <source>
        <dbReference type="Proteomes" id="UP000075320"/>
    </source>
</evidence>
<dbReference type="InterPro" id="IPR004027">
    <property type="entry name" value="SEC_C_motif"/>
</dbReference>
<dbReference type="Proteomes" id="UP000075320">
    <property type="component" value="Unassembled WGS sequence"/>
</dbReference>